<feature type="compositionally biased region" description="Basic and acidic residues" evidence="3">
    <location>
        <begin position="185"/>
        <end position="199"/>
    </location>
</feature>
<reference evidence="5" key="1">
    <citation type="journal article" date="2018" name="Nat. Plants">
        <title>Whole-genome landscape of Medicago truncatula symbiotic genes.</title>
        <authorList>
            <person name="Pecrix Y."/>
            <person name="Gamas P."/>
            <person name="Carrere S."/>
        </authorList>
    </citation>
    <scope>NUCLEOTIDE SEQUENCE</scope>
    <source>
        <tissue evidence="5">Leaves</tissue>
    </source>
</reference>
<feature type="compositionally biased region" description="Basic and acidic residues" evidence="3">
    <location>
        <begin position="206"/>
        <end position="227"/>
    </location>
</feature>
<protein>
    <submittedName>
        <fullName evidence="5">Putative cyclin</fullName>
    </submittedName>
</protein>
<feature type="domain" description="Cyclin-like" evidence="4">
    <location>
        <begin position="35"/>
        <end position="124"/>
    </location>
</feature>
<evidence type="ECO:0000256" key="1">
    <source>
        <dbReference type="ARBA" id="ARBA00022618"/>
    </source>
</evidence>
<dbReference type="AlphaFoldDB" id="A0A396H3V6"/>
<dbReference type="GO" id="GO:0051301">
    <property type="term" value="P:cell division"/>
    <property type="evidence" value="ECO:0007669"/>
    <property type="project" value="UniProtKB-KW"/>
</dbReference>
<dbReference type="InterPro" id="IPR004367">
    <property type="entry name" value="Cyclin_C-dom"/>
</dbReference>
<organism evidence="5">
    <name type="scientific">Medicago truncatula</name>
    <name type="common">Barrel medic</name>
    <name type="synonym">Medicago tribuloides</name>
    <dbReference type="NCBI Taxonomy" id="3880"/>
    <lineage>
        <taxon>Eukaryota</taxon>
        <taxon>Viridiplantae</taxon>
        <taxon>Streptophyta</taxon>
        <taxon>Embryophyta</taxon>
        <taxon>Tracheophyta</taxon>
        <taxon>Spermatophyta</taxon>
        <taxon>Magnoliopsida</taxon>
        <taxon>eudicotyledons</taxon>
        <taxon>Gunneridae</taxon>
        <taxon>Pentapetalae</taxon>
        <taxon>rosids</taxon>
        <taxon>fabids</taxon>
        <taxon>Fabales</taxon>
        <taxon>Fabaceae</taxon>
        <taxon>Papilionoideae</taxon>
        <taxon>50 kb inversion clade</taxon>
        <taxon>NPAAA clade</taxon>
        <taxon>Hologalegina</taxon>
        <taxon>IRL clade</taxon>
        <taxon>Trifolieae</taxon>
        <taxon>Medicago</taxon>
    </lineage>
</organism>
<dbReference type="InterPro" id="IPR036915">
    <property type="entry name" value="Cyclin-like_sf"/>
</dbReference>
<feature type="compositionally biased region" description="Polar residues" evidence="3">
    <location>
        <begin position="143"/>
        <end position="183"/>
    </location>
</feature>
<evidence type="ECO:0000259" key="4">
    <source>
        <dbReference type="SMART" id="SM00385"/>
    </source>
</evidence>
<name>A0A396H3V6_MEDTR</name>
<dbReference type="GO" id="GO:0006357">
    <property type="term" value="P:regulation of transcription by RNA polymerase II"/>
    <property type="evidence" value="ECO:0007669"/>
    <property type="project" value="InterPro"/>
</dbReference>
<dbReference type="InterPro" id="IPR043198">
    <property type="entry name" value="Cyclin/Ssn8"/>
</dbReference>
<comment type="caution">
    <text evidence="5">The sequence shown here is derived from an EMBL/GenBank/DDBJ whole genome shotgun (WGS) entry which is preliminary data.</text>
</comment>
<dbReference type="Pfam" id="PF02984">
    <property type="entry name" value="Cyclin_C"/>
    <property type="match status" value="1"/>
</dbReference>
<dbReference type="InterPro" id="IPR013763">
    <property type="entry name" value="Cyclin-like_dom"/>
</dbReference>
<dbReference type="Gramene" id="rna42680">
    <property type="protein sequence ID" value="RHN48012.1"/>
    <property type="gene ID" value="gene42680"/>
</dbReference>
<feature type="region of interest" description="Disordered" evidence="3">
    <location>
        <begin position="128"/>
        <end position="228"/>
    </location>
</feature>
<keyword evidence="2" id="KW-0131">Cell cycle</keyword>
<dbReference type="Gene3D" id="1.10.472.10">
    <property type="entry name" value="Cyclin-like"/>
    <property type="match status" value="1"/>
</dbReference>
<evidence type="ECO:0000256" key="3">
    <source>
        <dbReference type="SAM" id="MobiDB-lite"/>
    </source>
</evidence>
<evidence type="ECO:0000256" key="2">
    <source>
        <dbReference type="ARBA" id="ARBA00023306"/>
    </source>
</evidence>
<sequence>MMQEVYEQQKELILLGERVLLATLDFYLNVQLPYEPLAEGIIKLNLAKNYALVQAAWSFVDDGLSTSLCLQFKPNHLAASALFLAAKFLKVNLPSDGEKDWWQQYDLTKCQLEEVSYQMLELYEQKRIPPSQASEAERAATKSPATNEEQASKQISFHPSPWYSSSNNSGTDISGSTELGSDITSDDKREVEDRSKSGTDRIVVGDQDRMDGRNLKIKEGSVGHSPKEAVQMTDKVKLKAAFVERRKEQGEVTVKKDVMDDDDCIDRELEDGVEIGLENEKNKQEIRQNWSMPDDVDHGKAYEETRDGRQISMKGQLQKDINEYIAEEGEVIDDDASSLLNNHKRKMDNSPARQPEMKKRLGCSYTTGYREPFSGILFHPLP</sequence>
<dbReference type="EMBL" id="PSQE01000007">
    <property type="protein sequence ID" value="RHN48012.1"/>
    <property type="molecule type" value="Genomic_DNA"/>
</dbReference>
<dbReference type="GO" id="GO:0016538">
    <property type="term" value="F:cyclin-dependent protein serine/threonine kinase regulator activity"/>
    <property type="evidence" value="ECO:0007669"/>
    <property type="project" value="InterPro"/>
</dbReference>
<dbReference type="PANTHER" id="PTHR10026">
    <property type="entry name" value="CYCLIN"/>
    <property type="match status" value="1"/>
</dbReference>
<proteinExistence type="predicted"/>
<gene>
    <name evidence="5" type="ORF">MtrunA17_Chr7g0259191</name>
</gene>
<accession>A0A396H3V6</accession>
<dbReference type="SMART" id="SM00385">
    <property type="entry name" value="CYCLIN"/>
    <property type="match status" value="1"/>
</dbReference>
<dbReference type="SUPFAM" id="SSF47954">
    <property type="entry name" value="Cyclin-like"/>
    <property type="match status" value="1"/>
</dbReference>
<dbReference type="Proteomes" id="UP000265566">
    <property type="component" value="Chromosome 7"/>
</dbReference>
<keyword evidence="1" id="KW-0132">Cell division</keyword>
<evidence type="ECO:0000313" key="5">
    <source>
        <dbReference type="EMBL" id="RHN48012.1"/>
    </source>
</evidence>